<sequence>MATPQVRTDTRLLGDRELAAWRGMLRSYVLLQRELEQGLEERHGLQHSTYEVLMHLSDAPDGRMRLSDLAKLAVLSRSGLTRLIDRLEKDGQVVRERCATDARGYFAVLTAEGRARVEEARGEYLDEVRSRFHDLMTPEEQQVLGTVWTKILDRLEPGLKP</sequence>
<dbReference type="Gene3D" id="1.10.10.10">
    <property type="entry name" value="Winged helix-like DNA-binding domain superfamily/Winged helix DNA-binding domain"/>
    <property type="match status" value="1"/>
</dbReference>
<organism evidence="2">
    <name type="scientific">freshwater metagenome</name>
    <dbReference type="NCBI Taxonomy" id="449393"/>
    <lineage>
        <taxon>unclassified sequences</taxon>
        <taxon>metagenomes</taxon>
        <taxon>ecological metagenomes</taxon>
    </lineage>
</organism>
<evidence type="ECO:0000259" key="1">
    <source>
        <dbReference type="PROSITE" id="PS50995"/>
    </source>
</evidence>
<name>A0A6J7FVK7_9ZZZZ</name>
<gene>
    <name evidence="2" type="ORF">UFOPK3564_00504</name>
</gene>
<dbReference type="AlphaFoldDB" id="A0A6J7FVK7"/>
<dbReference type="SMART" id="SM00347">
    <property type="entry name" value="HTH_MARR"/>
    <property type="match status" value="1"/>
</dbReference>
<dbReference type="PROSITE" id="PS50995">
    <property type="entry name" value="HTH_MARR_2"/>
    <property type="match status" value="1"/>
</dbReference>
<dbReference type="InterPro" id="IPR000835">
    <property type="entry name" value="HTH_MarR-typ"/>
</dbReference>
<feature type="domain" description="HTH marR-type" evidence="1">
    <location>
        <begin position="1"/>
        <end position="153"/>
    </location>
</feature>
<proteinExistence type="predicted"/>
<dbReference type="PANTHER" id="PTHR33164">
    <property type="entry name" value="TRANSCRIPTIONAL REGULATOR, MARR FAMILY"/>
    <property type="match status" value="1"/>
</dbReference>
<reference evidence="2" key="1">
    <citation type="submission" date="2020-05" db="EMBL/GenBank/DDBJ databases">
        <authorList>
            <person name="Chiriac C."/>
            <person name="Salcher M."/>
            <person name="Ghai R."/>
            <person name="Kavagutti S V."/>
        </authorList>
    </citation>
    <scope>NUCLEOTIDE SEQUENCE</scope>
</reference>
<dbReference type="PRINTS" id="PR00598">
    <property type="entry name" value="HTHMARR"/>
</dbReference>
<dbReference type="Pfam" id="PF12802">
    <property type="entry name" value="MarR_2"/>
    <property type="match status" value="1"/>
</dbReference>
<dbReference type="GO" id="GO:0003700">
    <property type="term" value="F:DNA-binding transcription factor activity"/>
    <property type="evidence" value="ECO:0007669"/>
    <property type="project" value="InterPro"/>
</dbReference>
<dbReference type="GO" id="GO:0006950">
    <property type="term" value="P:response to stress"/>
    <property type="evidence" value="ECO:0007669"/>
    <property type="project" value="TreeGrafter"/>
</dbReference>
<dbReference type="SUPFAM" id="SSF46785">
    <property type="entry name" value="Winged helix' DNA-binding domain"/>
    <property type="match status" value="1"/>
</dbReference>
<dbReference type="InterPro" id="IPR039422">
    <property type="entry name" value="MarR/SlyA-like"/>
</dbReference>
<dbReference type="InterPro" id="IPR036390">
    <property type="entry name" value="WH_DNA-bd_sf"/>
</dbReference>
<dbReference type="InterPro" id="IPR036388">
    <property type="entry name" value="WH-like_DNA-bd_sf"/>
</dbReference>
<evidence type="ECO:0000313" key="2">
    <source>
        <dbReference type="EMBL" id="CAB4899852.1"/>
    </source>
</evidence>
<protein>
    <submittedName>
        <fullName evidence="2">Unannotated protein</fullName>
    </submittedName>
</protein>
<dbReference type="PANTHER" id="PTHR33164:SF99">
    <property type="entry name" value="MARR FAMILY REGULATORY PROTEIN"/>
    <property type="match status" value="1"/>
</dbReference>
<accession>A0A6J7FVK7</accession>
<dbReference type="EMBL" id="CAFBMK010000017">
    <property type="protein sequence ID" value="CAB4899852.1"/>
    <property type="molecule type" value="Genomic_DNA"/>
</dbReference>